<accession>A0ABW3JI76</accession>
<dbReference type="PANTHER" id="PTHR23282:SF101">
    <property type="entry name" value="MAM DOMAIN-CONTAINING PROTEIN"/>
    <property type="match status" value="1"/>
</dbReference>
<dbReference type="SUPFAM" id="SSF49899">
    <property type="entry name" value="Concanavalin A-like lectins/glucanases"/>
    <property type="match status" value="1"/>
</dbReference>
<evidence type="ECO:0000259" key="3">
    <source>
        <dbReference type="PROSITE" id="PS50060"/>
    </source>
</evidence>
<feature type="signal peptide" evidence="2">
    <location>
        <begin position="1"/>
        <end position="23"/>
    </location>
</feature>
<gene>
    <name evidence="4" type="ORF">ACFQ1R_05345</name>
</gene>
<dbReference type="NCBIfam" id="TIGR04183">
    <property type="entry name" value="Por_Secre_tail"/>
    <property type="match status" value="1"/>
</dbReference>
<proteinExistence type="predicted"/>
<dbReference type="RefSeq" id="WP_379925086.1">
    <property type="nucleotide sequence ID" value="NZ_JBHTJI010000001.1"/>
</dbReference>
<dbReference type="InterPro" id="IPR013320">
    <property type="entry name" value="ConA-like_dom_sf"/>
</dbReference>
<dbReference type="SMART" id="SM00089">
    <property type="entry name" value="PKD"/>
    <property type="match status" value="1"/>
</dbReference>
<dbReference type="InterPro" id="IPR026444">
    <property type="entry name" value="Secre_tail"/>
</dbReference>
<dbReference type="SUPFAM" id="SSF49299">
    <property type="entry name" value="PKD domain"/>
    <property type="match status" value="1"/>
</dbReference>
<dbReference type="InterPro" id="IPR035986">
    <property type="entry name" value="PKD_dom_sf"/>
</dbReference>
<dbReference type="Pfam" id="PF18962">
    <property type="entry name" value="Por_Secre_tail"/>
    <property type="match status" value="1"/>
</dbReference>
<protein>
    <submittedName>
        <fullName evidence="4">T9SS type A sorting domain-containing protein</fullName>
    </submittedName>
</protein>
<feature type="domain" description="MAM" evidence="3">
    <location>
        <begin position="388"/>
        <end position="553"/>
    </location>
</feature>
<evidence type="ECO:0000256" key="2">
    <source>
        <dbReference type="SAM" id="SignalP"/>
    </source>
</evidence>
<dbReference type="InterPro" id="IPR000998">
    <property type="entry name" value="MAM_dom"/>
</dbReference>
<dbReference type="PROSITE" id="PS50060">
    <property type="entry name" value="MAM_2"/>
    <property type="match status" value="1"/>
</dbReference>
<dbReference type="EMBL" id="JBHTJI010000001">
    <property type="protein sequence ID" value="MFD0989510.1"/>
    <property type="molecule type" value="Genomic_DNA"/>
</dbReference>
<dbReference type="Pfam" id="PF18911">
    <property type="entry name" value="PKD_4"/>
    <property type="match status" value="1"/>
</dbReference>
<evidence type="ECO:0000256" key="1">
    <source>
        <dbReference type="ARBA" id="ARBA00022729"/>
    </source>
</evidence>
<organism evidence="4 5">
    <name type="scientific">Mariniflexile jejuense</name>
    <dbReference type="NCBI Taxonomy" id="1173582"/>
    <lineage>
        <taxon>Bacteria</taxon>
        <taxon>Pseudomonadati</taxon>
        <taxon>Bacteroidota</taxon>
        <taxon>Flavobacteriia</taxon>
        <taxon>Flavobacteriales</taxon>
        <taxon>Flavobacteriaceae</taxon>
        <taxon>Mariniflexile</taxon>
    </lineage>
</organism>
<sequence length="637" mass="71185">MNIFKPTLPYFLFLILISFSVKAQNEITSCGTITNEKSLNYFNSIKPQIKKYEQFFLQQKFAKNASKLKTINSIPVKAHIIRNSNGTGGLCISTLNNAIANLNTIYADAFMEFFLCDGINYINEDKLCDFKKGDEKTLIETNNVAGLINIYFTDYIENTSDESICGYADNEGRNDVIVMKNSCVSNDSSLAHEMGHFFSLMHTHGPNDTMTTEFVDGSNCDTDGDGICDTPADPKLTTKNINNFCQYTGTTTDAHGDAYAPDTNNIMSYAMKGCRTHFTEQQLARMYAFYLTAKNYLACPDFNANVSVDVSETCNQSLTVNFQSNCKNITKWEWDIDSDGIIDYTTQNPTHTYTSGVYNVTLTVSNKQKCIKKTYSKLIKVGNTETLFNDDFETYKLQSDVNWTIKDATQNGYNWLVNKGETTSSNTGPLFKNASNKTNTYIYAEASGAKEGDIAELISSCIDVTNPNSELEFSYHMFGKGIGELHVDIKTENGYINDVIPALIGSQQKHQDDAFLIRDIDLSAYTNQTINIRFRAVRGNNWDGDIAIDNVFIKTIDVPISDAAIKVYPNPMTGDILYISTNNTDEDLSYEISNLSGKVLVNNVLVNQQINVSNLTSGMYLLTIKSKNSRITKKIVK</sequence>
<dbReference type="CDD" id="cd00146">
    <property type="entry name" value="PKD"/>
    <property type="match status" value="1"/>
</dbReference>
<dbReference type="NCBIfam" id="NF038128">
    <property type="entry name" value="choice_anch_J"/>
    <property type="match status" value="1"/>
</dbReference>
<name>A0ABW3JI76_9FLAO</name>
<dbReference type="InterPro" id="IPR022409">
    <property type="entry name" value="PKD/Chitinase_dom"/>
</dbReference>
<dbReference type="InterPro" id="IPR013783">
    <property type="entry name" value="Ig-like_fold"/>
</dbReference>
<evidence type="ECO:0000313" key="4">
    <source>
        <dbReference type="EMBL" id="MFD0989510.1"/>
    </source>
</evidence>
<dbReference type="InterPro" id="IPR024079">
    <property type="entry name" value="MetalloPept_cat_dom_sf"/>
</dbReference>
<dbReference type="Gene3D" id="3.40.390.10">
    <property type="entry name" value="Collagenase (Catalytic Domain)"/>
    <property type="match status" value="1"/>
</dbReference>
<dbReference type="Pfam" id="PF00629">
    <property type="entry name" value="MAM"/>
    <property type="match status" value="1"/>
</dbReference>
<evidence type="ECO:0000313" key="5">
    <source>
        <dbReference type="Proteomes" id="UP001597061"/>
    </source>
</evidence>
<dbReference type="PANTHER" id="PTHR23282">
    <property type="entry name" value="APICAL ENDOSOMAL GLYCOPROTEIN PRECURSOR"/>
    <property type="match status" value="1"/>
</dbReference>
<dbReference type="Proteomes" id="UP001597061">
    <property type="component" value="Unassembled WGS sequence"/>
</dbReference>
<keyword evidence="5" id="KW-1185">Reference proteome</keyword>
<keyword evidence="1 2" id="KW-0732">Signal</keyword>
<dbReference type="Pfam" id="PF05572">
    <property type="entry name" value="Peptidase_M43"/>
    <property type="match status" value="1"/>
</dbReference>
<dbReference type="SUPFAM" id="SSF55486">
    <property type="entry name" value="Metalloproteases ('zincins'), catalytic domain"/>
    <property type="match status" value="1"/>
</dbReference>
<dbReference type="InterPro" id="IPR008754">
    <property type="entry name" value="Peptidase_M43"/>
</dbReference>
<dbReference type="InterPro" id="IPR000601">
    <property type="entry name" value="PKD_dom"/>
</dbReference>
<dbReference type="Gene3D" id="2.60.40.10">
    <property type="entry name" value="Immunoglobulins"/>
    <property type="match status" value="1"/>
</dbReference>
<dbReference type="Gene3D" id="2.60.120.200">
    <property type="match status" value="1"/>
</dbReference>
<feature type="chain" id="PRO_5045300062" evidence="2">
    <location>
        <begin position="24"/>
        <end position="637"/>
    </location>
</feature>
<comment type="caution">
    <text evidence="4">The sequence shown here is derived from an EMBL/GenBank/DDBJ whole genome shotgun (WGS) entry which is preliminary data.</text>
</comment>
<dbReference type="SMART" id="SM00137">
    <property type="entry name" value="MAM"/>
    <property type="match status" value="1"/>
</dbReference>
<dbReference type="InterPro" id="IPR051560">
    <property type="entry name" value="MAM_domain-containing"/>
</dbReference>
<reference evidence="5" key="1">
    <citation type="journal article" date="2019" name="Int. J. Syst. Evol. Microbiol.">
        <title>The Global Catalogue of Microorganisms (GCM) 10K type strain sequencing project: providing services to taxonomists for standard genome sequencing and annotation.</title>
        <authorList>
            <consortium name="The Broad Institute Genomics Platform"/>
            <consortium name="The Broad Institute Genome Sequencing Center for Infectious Disease"/>
            <person name="Wu L."/>
            <person name="Ma J."/>
        </authorList>
    </citation>
    <scope>NUCLEOTIDE SEQUENCE [LARGE SCALE GENOMIC DNA]</scope>
    <source>
        <strain evidence="5">CCUG 62414</strain>
    </source>
</reference>
<dbReference type="CDD" id="cd06263">
    <property type="entry name" value="MAM"/>
    <property type="match status" value="1"/>
</dbReference>